<organism evidence="1 2">
    <name type="scientific">Streptomyces lunalinharesii</name>
    <dbReference type="NCBI Taxonomy" id="333384"/>
    <lineage>
        <taxon>Bacteria</taxon>
        <taxon>Bacillati</taxon>
        <taxon>Actinomycetota</taxon>
        <taxon>Actinomycetes</taxon>
        <taxon>Kitasatosporales</taxon>
        <taxon>Streptomycetaceae</taxon>
        <taxon>Streptomyces</taxon>
    </lineage>
</organism>
<reference evidence="1 2" key="1">
    <citation type="journal article" date="2019" name="Int. J. Syst. Evol. Microbiol.">
        <title>The Global Catalogue of Microorganisms (GCM) 10K type strain sequencing project: providing services to taxonomists for standard genome sequencing and annotation.</title>
        <authorList>
            <consortium name="The Broad Institute Genomics Platform"/>
            <consortium name="The Broad Institute Genome Sequencing Center for Infectious Disease"/>
            <person name="Wu L."/>
            <person name="Ma J."/>
        </authorList>
    </citation>
    <scope>NUCLEOTIDE SEQUENCE [LARGE SCALE GENOMIC DNA]</scope>
    <source>
        <strain evidence="1 2">JCM 16374</strain>
    </source>
</reference>
<accession>A0ABN3RH80</accession>
<evidence type="ECO:0000313" key="1">
    <source>
        <dbReference type="EMBL" id="GAA2652187.1"/>
    </source>
</evidence>
<protein>
    <submittedName>
        <fullName evidence="1">Uncharacterized protein</fullName>
    </submittedName>
</protein>
<sequence>MPTGLEDDMASTAVMGRLLIRLWGEPQEHITSAARDGSRHGDGDLAVVAQPRVTCSDFRYIRSIRLYPVLPFRCVAVDQEAQ</sequence>
<dbReference type="Proteomes" id="UP001500994">
    <property type="component" value="Unassembled WGS sequence"/>
</dbReference>
<evidence type="ECO:0000313" key="2">
    <source>
        <dbReference type="Proteomes" id="UP001500994"/>
    </source>
</evidence>
<comment type="caution">
    <text evidence="1">The sequence shown here is derived from an EMBL/GenBank/DDBJ whole genome shotgun (WGS) entry which is preliminary data.</text>
</comment>
<name>A0ABN3RH80_9ACTN</name>
<gene>
    <name evidence="1" type="ORF">GCM10009864_15820</name>
</gene>
<dbReference type="EMBL" id="BAAARK010000003">
    <property type="protein sequence ID" value="GAA2652187.1"/>
    <property type="molecule type" value="Genomic_DNA"/>
</dbReference>
<keyword evidence="2" id="KW-1185">Reference proteome</keyword>
<proteinExistence type="predicted"/>